<feature type="transmembrane region" description="Helical" evidence="6">
    <location>
        <begin position="336"/>
        <end position="358"/>
    </location>
</feature>
<feature type="transmembrane region" description="Helical" evidence="6">
    <location>
        <begin position="20"/>
        <end position="40"/>
    </location>
</feature>
<dbReference type="InterPro" id="IPR002293">
    <property type="entry name" value="AA/rel_permease1"/>
</dbReference>
<dbReference type="PANTHER" id="PTHR42770:SF16">
    <property type="entry name" value="AMINO ACID PERMEASE"/>
    <property type="match status" value="1"/>
</dbReference>
<keyword evidence="4 6" id="KW-1133">Transmembrane helix</keyword>
<dbReference type="PANTHER" id="PTHR42770">
    <property type="entry name" value="AMINO ACID TRANSPORTER-RELATED"/>
    <property type="match status" value="1"/>
</dbReference>
<dbReference type="Pfam" id="PF13520">
    <property type="entry name" value="AA_permease_2"/>
    <property type="match status" value="1"/>
</dbReference>
<dbReference type="OrthoDB" id="3900342at2759"/>
<name>A0A9P9Z9C6_9POAL</name>
<evidence type="ECO:0000256" key="6">
    <source>
        <dbReference type="SAM" id="Phobius"/>
    </source>
</evidence>
<keyword evidence="8" id="KW-1185">Reference proteome</keyword>
<protein>
    <recommendedName>
        <fullName evidence="9">Amino acid transporter</fullName>
    </recommendedName>
</protein>
<dbReference type="Gene3D" id="1.20.1740.10">
    <property type="entry name" value="Amino acid/polyamine transporter I"/>
    <property type="match status" value="1"/>
</dbReference>
<feature type="transmembrane region" description="Helical" evidence="6">
    <location>
        <begin position="128"/>
        <end position="148"/>
    </location>
</feature>
<feature type="transmembrane region" description="Helical" evidence="6">
    <location>
        <begin position="259"/>
        <end position="280"/>
    </location>
</feature>
<dbReference type="InterPro" id="IPR050367">
    <property type="entry name" value="APC_superfamily"/>
</dbReference>
<evidence type="ECO:0000256" key="1">
    <source>
        <dbReference type="ARBA" id="ARBA00004651"/>
    </source>
</evidence>
<comment type="subcellular location">
    <subcellularLocation>
        <location evidence="1">Cell membrane</location>
        <topology evidence="1">Multi-pass membrane protein</topology>
    </subcellularLocation>
</comment>
<dbReference type="EMBL" id="JAMQYH010000009">
    <property type="protein sequence ID" value="KAJ1684766.1"/>
    <property type="molecule type" value="Genomic_DNA"/>
</dbReference>
<keyword evidence="2" id="KW-1003">Cell membrane</keyword>
<keyword evidence="3 6" id="KW-0812">Transmembrane</keyword>
<proteinExistence type="predicted"/>
<feature type="transmembrane region" description="Helical" evidence="6">
    <location>
        <begin position="203"/>
        <end position="227"/>
    </location>
</feature>
<evidence type="ECO:0000256" key="3">
    <source>
        <dbReference type="ARBA" id="ARBA00022692"/>
    </source>
</evidence>
<evidence type="ECO:0000313" key="7">
    <source>
        <dbReference type="EMBL" id="KAJ1684766.1"/>
    </source>
</evidence>
<evidence type="ECO:0000256" key="2">
    <source>
        <dbReference type="ARBA" id="ARBA00022475"/>
    </source>
</evidence>
<dbReference type="AlphaFoldDB" id="A0A9P9Z9C6"/>
<dbReference type="GO" id="GO:0022857">
    <property type="term" value="F:transmembrane transporter activity"/>
    <property type="evidence" value="ECO:0007669"/>
    <property type="project" value="InterPro"/>
</dbReference>
<comment type="caution">
    <text evidence="7">The sequence shown here is derived from an EMBL/GenBank/DDBJ whole genome shotgun (WGS) entry which is preliminary data.</text>
</comment>
<gene>
    <name evidence="7" type="ORF">LUZ63_020037</name>
</gene>
<evidence type="ECO:0000256" key="4">
    <source>
        <dbReference type="ARBA" id="ARBA00022989"/>
    </source>
</evidence>
<keyword evidence="5 6" id="KW-0472">Membrane</keyword>
<feature type="transmembrane region" description="Helical" evidence="6">
    <location>
        <begin position="365"/>
        <end position="384"/>
    </location>
</feature>
<dbReference type="GO" id="GO:0005886">
    <property type="term" value="C:plasma membrane"/>
    <property type="evidence" value="ECO:0007669"/>
    <property type="project" value="UniProtKB-SubCell"/>
</dbReference>
<feature type="transmembrane region" description="Helical" evidence="6">
    <location>
        <begin position="168"/>
        <end position="191"/>
    </location>
</feature>
<feature type="transmembrane region" description="Helical" evidence="6">
    <location>
        <begin position="101"/>
        <end position="121"/>
    </location>
</feature>
<feature type="transmembrane region" description="Helical" evidence="6">
    <location>
        <begin position="311"/>
        <end position="330"/>
    </location>
</feature>
<sequence length="430" mass="45662">MVPIAPWAIFGVVFNEAKGMVPLVYLIGLVAMIFTASSYAQMSRAFPIAGSVYAYVGRGVHPQLGFIAGWTILLDYLLVPTLLYVFAAESMSGIFPGVPRWAWIVVFLALNTAVNYVGISFTAIVNRLFLAAEVVFIVIFVVMAVVAIANGTNGAELTAKPIFDAADFSPGLVATALSIAVLSFLGFDGIATLSEESKGGRDAAGWAMIGGLVIVAIFFVTQTWLAAMLVPDTTSFSASEANNAFFSIVESVSNHGWQVAFLAMNALAVGIANAVAAQSATSRLLFSMSRDGRLPGFLAHVNERTRVPERAILLVAGLTLVLGLVFVGQVGTISSLVNFGALTSFLLLHVSVVVWFGVRRRSGRWLLHGVAPVIGFLVIGYVLWNAETAAKVGGLVWLAVGVVVMLYYRARGGRVLPEHAAGASLEEDVR</sequence>
<dbReference type="Proteomes" id="UP001151287">
    <property type="component" value="Unassembled WGS sequence"/>
</dbReference>
<accession>A0A9P9Z9C6</accession>
<evidence type="ECO:0008006" key="9">
    <source>
        <dbReference type="Google" id="ProtNLM"/>
    </source>
</evidence>
<evidence type="ECO:0000313" key="8">
    <source>
        <dbReference type="Proteomes" id="UP001151287"/>
    </source>
</evidence>
<feature type="transmembrane region" description="Helical" evidence="6">
    <location>
        <begin position="64"/>
        <end position="86"/>
    </location>
</feature>
<evidence type="ECO:0000256" key="5">
    <source>
        <dbReference type="ARBA" id="ARBA00023136"/>
    </source>
</evidence>
<dbReference type="PIRSF" id="PIRSF006060">
    <property type="entry name" value="AA_transporter"/>
    <property type="match status" value="1"/>
</dbReference>
<organism evidence="7 8">
    <name type="scientific">Rhynchospora breviuscula</name>
    <dbReference type="NCBI Taxonomy" id="2022672"/>
    <lineage>
        <taxon>Eukaryota</taxon>
        <taxon>Viridiplantae</taxon>
        <taxon>Streptophyta</taxon>
        <taxon>Embryophyta</taxon>
        <taxon>Tracheophyta</taxon>
        <taxon>Spermatophyta</taxon>
        <taxon>Magnoliopsida</taxon>
        <taxon>Liliopsida</taxon>
        <taxon>Poales</taxon>
        <taxon>Cyperaceae</taxon>
        <taxon>Cyperoideae</taxon>
        <taxon>Rhynchosporeae</taxon>
        <taxon>Rhynchospora</taxon>
    </lineage>
</organism>
<feature type="transmembrane region" description="Helical" evidence="6">
    <location>
        <begin position="390"/>
        <end position="408"/>
    </location>
</feature>
<reference evidence="7" key="1">
    <citation type="journal article" date="2022" name="Cell">
        <title>Repeat-based holocentromeres influence genome architecture and karyotype evolution.</title>
        <authorList>
            <person name="Hofstatter P.G."/>
            <person name="Thangavel G."/>
            <person name="Lux T."/>
            <person name="Neumann P."/>
            <person name="Vondrak T."/>
            <person name="Novak P."/>
            <person name="Zhang M."/>
            <person name="Costa L."/>
            <person name="Castellani M."/>
            <person name="Scott A."/>
            <person name="Toegelov H."/>
            <person name="Fuchs J."/>
            <person name="Mata-Sucre Y."/>
            <person name="Dias Y."/>
            <person name="Vanzela A.L.L."/>
            <person name="Huettel B."/>
            <person name="Almeida C.C.S."/>
            <person name="Simkova H."/>
            <person name="Souza G."/>
            <person name="Pedrosa-Harand A."/>
            <person name="Macas J."/>
            <person name="Mayer K.F.X."/>
            <person name="Houben A."/>
            <person name="Marques A."/>
        </authorList>
    </citation>
    <scope>NUCLEOTIDE SEQUENCE</scope>
    <source>
        <strain evidence="7">RhyBre1mFocal</strain>
    </source>
</reference>